<feature type="transmembrane region" description="Helical" evidence="1">
    <location>
        <begin position="12"/>
        <end position="34"/>
    </location>
</feature>
<protein>
    <recommendedName>
        <fullName evidence="2">DUF7041 domain-containing protein</fullName>
    </recommendedName>
</protein>
<dbReference type="AlphaFoldDB" id="A0A1X7UTI4"/>
<reference evidence="3" key="1">
    <citation type="submission" date="2017-05" db="UniProtKB">
        <authorList>
            <consortium name="EnsemblMetazoa"/>
        </authorList>
    </citation>
    <scope>IDENTIFICATION</scope>
</reference>
<dbReference type="InParanoid" id="A0A1X7UTI4"/>
<name>A0A1X7UTI4_AMPQE</name>
<evidence type="ECO:0000256" key="1">
    <source>
        <dbReference type="SAM" id="Phobius"/>
    </source>
</evidence>
<keyword evidence="1" id="KW-0472">Membrane</keyword>
<proteinExistence type="predicted"/>
<organism evidence="3">
    <name type="scientific">Amphimedon queenslandica</name>
    <name type="common">Sponge</name>
    <dbReference type="NCBI Taxonomy" id="400682"/>
    <lineage>
        <taxon>Eukaryota</taxon>
        <taxon>Metazoa</taxon>
        <taxon>Porifera</taxon>
        <taxon>Demospongiae</taxon>
        <taxon>Heteroscleromorpha</taxon>
        <taxon>Haplosclerida</taxon>
        <taxon>Niphatidae</taxon>
        <taxon>Amphimedon</taxon>
    </lineage>
</organism>
<dbReference type="EnsemblMetazoa" id="Aqu2.1.31305_001">
    <property type="protein sequence ID" value="Aqu2.1.31305_001"/>
    <property type="gene ID" value="Aqu2.1.31305"/>
</dbReference>
<dbReference type="PANTHER" id="PTHR33327">
    <property type="entry name" value="ENDONUCLEASE"/>
    <property type="match status" value="1"/>
</dbReference>
<dbReference type="InterPro" id="IPR055469">
    <property type="entry name" value="DUF7041"/>
</dbReference>
<keyword evidence="1" id="KW-1133">Transmembrane helix</keyword>
<evidence type="ECO:0000259" key="2">
    <source>
        <dbReference type="Pfam" id="PF23055"/>
    </source>
</evidence>
<dbReference type="Pfam" id="PF23055">
    <property type="entry name" value="DUF7041"/>
    <property type="match status" value="1"/>
</dbReference>
<accession>A0A1X7UTI4</accession>
<sequence>MKMEEVHKELNYSQSSFLFSFLSKSLLPSLFIVLCCIANNCCYDHTTLVTRTGNTATSPSPNALASISLQLPPYWHSDSLIWFAQKEAQFQIHKITSQKTRYDYVVDSLLPEEAVEICDLVFKAPDSDQYDKLKEALIERTAASEQRRLQQLFMGEELGDCKPSELLPQDGANARASLSIPEGAHSTKTF</sequence>
<dbReference type="PANTHER" id="PTHR33327:SF3">
    <property type="entry name" value="RNA-DIRECTED DNA POLYMERASE"/>
    <property type="match status" value="1"/>
</dbReference>
<dbReference type="OMA" id="CCIANNC"/>
<evidence type="ECO:0000313" key="3">
    <source>
        <dbReference type="EnsemblMetazoa" id="Aqu2.1.31305_001"/>
    </source>
</evidence>
<dbReference type="OrthoDB" id="8018451at2759"/>
<feature type="domain" description="DUF7041" evidence="2">
    <location>
        <begin position="71"/>
        <end position="153"/>
    </location>
</feature>
<keyword evidence="1" id="KW-0812">Transmembrane</keyword>